<sequence>MSLPGAMIAFEVKGELEAGRILMNSVELCSLAVSLGDTETLIQHPASMTHSPYTPEERAASGISEGLVRLSVGLEDAGDIIDDLKQALDKLL</sequence>
<dbReference type="GO" id="GO:0019346">
    <property type="term" value="P:transsulfuration"/>
    <property type="evidence" value="ECO:0007669"/>
    <property type="project" value="InterPro"/>
</dbReference>
<dbReference type="InterPro" id="IPR000277">
    <property type="entry name" value="Cys/Met-Metab_PyrdxlP-dep_enz"/>
</dbReference>
<dbReference type="PANTHER" id="PTHR11808">
    <property type="entry name" value="TRANS-SULFURATION ENZYME FAMILY MEMBER"/>
    <property type="match status" value="1"/>
</dbReference>
<dbReference type="PANTHER" id="PTHR11808:SF80">
    <property type="entry name" value="CYSTATHIONINE GAMMA-LYASE"/>
    <property type="match status" value="1"/>
</dbReference>
<keyword evidence="2" id="KW-0663">Pyridoxal phosphate</keyword>
<protein>
    <submittedName>
        <fullName evidence="3">L-methionine gamma-lyase</fullName>
        <ecNumber evidence="3">4.4.1.11</ecNumber>
    </submittedName>
</protein>
<dbReference type="Gene3D" id="3.90.1150.10">
    <property type="entry name" value="Aspartate Aminotransferase, domain 1"/>
    <property type="match status" value="1"/>
</dbReference>
<name>A0A644Z0U9_9ZZZZ</name>
<proteinExistence type="predicted"/>
<accession>A0A644Z0U9</accession>
<comment type="cofactor">
    <cofactor evidence="1">
        <name>pyridoxal 5'-phosphate</name>
        <dbReference type="ChEBI" id="CHEBI:597326"/>
    </cofactor>
</comment>
<dbReference type="InterPro" id="IPR015422">
    <property type="entry name" value="PyrdxlP-dep_Trfase_small"/>
</dbReference>
<keyword evidence="3" id="KW-0456">Lyase</keyword>
<dbReference type="InterPro" id="IPR015424">
    <property type="entry name" value="PyrdxlP-dep_Trfase"/>
</dbReference>
<comment type="caution">
    <text evidence="3">The sequence shown here is derived from an EMBL/GenBank/DDBJ whole genome shotgun (WGS) entry which is preliminary data.</text>
</comment>
<gene>
    <name evidence="3" type="primary">mgl_24</name>
    <name evidence="3" type="ORF">SDC9_78915</name>
</gene>
<dbReference type="EC" id="4.4.1.11" evidence="3"/>
<dbReference type="GO" id="GO:0018826">
    <property type="term" value="F:methionine gamma-lyase activity"/>
    <property type="evidence" value="ECO:0007669"/>
    <property type="project" value="UniProtKB-EC"/>
</dbReference>
<reference evidence="3" key="1">
    <citation type="submission" date="2019-08" db="EMBL/GenBank/DDBJ databases">
        <authorList>
            <person name="Kucharzyk K."/>
            <person name="Murdoch R.W."/>
            <person name="Higgins S."/>
            <person name="Loffler F."/>
        </authorList>
    </citation>
    <scope>NUCLEOTIDE SEQUENCE</scope>
</reference>
<dbReference type="Pfam" id="PF01053">
    <property type="entry name" value="Cys_Met_Meta_PP"/>
    <property type="match status" value="1"/>
</dbReference>
<dbReference type="GO" id="GO:0030170">
    <property type="term" value="F:pyridoxal phosphate binding"/>
    <property type="evidence" value="ECO:0007669"/>
    <property type="project" value="InterPro"/>
</dbReference>
<organism evidence="3">
    <name type="scientific">bioreactor metagenome</name>
    <dbReference type="NCBI Taxonomy" id="1076179"/>
    <lineage>
        <taxon>unclassified sequences</taxon>
        <taxon>metagenomes</taxon>
        <taxon>ecological metagenomes</taxon>
    </lineage>
</organism>
<evidence type="ECO:0000313" key="3">
    <source>
        <dbReference type="EMBL" id="MPM32353.1"/>
    </source>
</evidence>
<dbReference type="GO" id="GO:0005737">
    <property type="term" value="C:cytoplasm"/>
    <property type="evidence" value="ECO:0007669"/>
    <property type="project" value="TreeGrafter"/>
</dbReference>
<dbReference type="EMBL" id="VSSQ01006336">
    <property type="protein sequence ID" value="MPM32353.1"/>
    <property type="molecule type" value="Genomic_DNA"/>
</dbReference>
<dbReference type="SUPFAM" id="SSF53383">
    <property type="entry name" value="PLP-dependent transferases"/>
    <property type="match status" value="1"/>
</dbReference>
<evidence type="ECO:0000256" key="2">
    <source>
        <dbReference type="ARBA" id="ARBA00022898"/>
    </source>
</evidence>
<dbReference type="AlphaFoldDB" id="A0A644Z0U9"/>
<evidence type="ECO:0000256" key="1">
    <source>
        <dbReference type="ARBA" id="ARBA00001933"/>
    </source>
</evidence>